<keyword evidence="12" id="KW-0963">Cytoplasm</keyword>
<reference evidence="28" key="1">
    <citation type="submission" date="2025-08" db="UniProtKB">
        <authorList>
            <consortium name="Ensembl"/>
        </authorList>
    </citation>
    <scope>IDENTIFICATION</scope>
</reference>
<dbReference type="GO" id="GO:0005789">
    <property type="term" value="C:endoplasmic reticulum membrane"/>
    <property type="evidence" value="ECO:0007669"/>
    <property type="project" value="UniProtKB-SubCell"/>
</dbReference>
<evidence type="ECO:0000256" key="15">
    <source>
        <dbReference type="ARBA" id="ARBA00022824"/>
    </source>
</evidence>
<evidence type="ECO:0000256" key="12">
    <source>
        <dbReference type="ARBA" id="ARBA00022490"/>
    </source>
</evidence>
<dbReference type="GO" id="GO:0038203">
    <property type="term" value="P:TORC2 signaling"/>
    <property type="evidence" value="ECO:0007669"/>
    <property type="project" value="TreeGrafter"/>
</dbReference>
<evidence type="ECO:0000259" key="24">
    <source>
        <dbReference type="Pfam" id="PF05422"/>
    </source>
</evidence>
<feature type="region of interest" description="Disordered" evidence="23">
    <location>
        <begin position="315"/>
        <end position="339"/>
    </location>
</feature>
<evidence type="ECO:0000256" key="22">
    <source>
        <dbReference type="ARBA" id="ARBA00031431"/>
    </source>
</evidence>
<evidence type="ECO:0000256" key="10">
    <source>
        <dbReference type="ARBA" id="ARBA00014183"/>
    </source>
</evidence>
<dbReference type="InterPro" id="IPR032679">
    <property type="entry name" value="Sin1_N"/>
</dbReference>
<keyword evidence="20" id="KW-0539">Nucleus</keyword>
<evidence type="ECO:0000256" key="5">
    <source>
        <dbReference type="ARBA" id="ARBA00004406"/>
    </source>
</evidence>
<keyword evidence="29" id="KW-1185">Reference proteome</keyword>
<evidence type="ECO:0000256" key="18">
    <source>
        <dbReference type="ARBA" id="ARBA00023136"/>
    </source>
</evidence>
<evidence type="ECO:0000256" key="16">
    <source>
        <dbReference type="ARBA" id="ARBA00023034"/>
    </source>
</evidence>
<evidence type="ECO:0000256" key="3">
    <source>
        <dbReference type="ARBA" id="ARBA00004220"/>
    </source>
</evidence>
<evidence type="ECO:0000256" key="1">
    <source>
        <dbReference type="ARBA" id="ARBA00004123"/>
    </source>
</evidence>
<feature type="domain" description="Sin1 N-terminal" evidence="24">
    <location>
        <begin position="18"/>
        <end position="134"/>
    </location>
</feature>
<feature type="region of interest" description="Disordered" evidence="23">
    <location>
        <begin position="43"/>
        <end position="69"/>
    </location>
</feature>
<dbReference type="CDD" id="cd13331">
    <property type="entry name" value="PH_Avo1"/>
    <property type="match status" value="1"/>
</dbReference>
<proteinExistence type="inferred from homology"/>
<dbReference type="GO" id="GO:0005634">
    <property type="term" value="C:nucleus"/>
    <property type="evidence" value="ECO:0007669"/>
    <property type="project" value="UniProtKB-SubCell"/>
</dbReference>
<dbReference type="GO" id="GO:0000139">
    <property type="term" value="C:Golgi membrane"/>
    <property type="evidence" value="ECO:0007669"/>
    <property type="project" value="UniProtKB-SubCell"/>
</dbReference>
<dbReference type="AlphaFoldDB" id="A0A672KGY6"/>
<dbReference type="GO" id="GO:0005886">
    <property type="term" value="C:plasma membrane"/>
    <property type="evidence" value="ECO:0007669"/>
    <property type="project" value="UniProtKB-SubCell"/>
</dbReference>
<evidence type="ECO:0000313" key="29">
    <source>
        <dbReference type="Proteomes" id="UP000472262"/>
    </source>
</evidence>
<dbReference type="InterPro" id="IPR031313">
    <property type="entry name" value="Sin1_PH_dom"/>
</dbReference>
<evidence type="ECO:0000256" key="17">
    <source>
        <dbReference type="ARBA" id="ARBA00023128"/>
    </source>
</evidence>
<evidence type="ECO:0000256" key="20">
    <source>
        <dbReference type="ARBA" id="ARBA00023242"/>
    </source>
</evidence>
<evidence type="ECO:0000256" key="11">
    <source>
        <dbReference type="ARBA" id="ARBA00022475"/>
    </source>
</evidence>
<dbReference type="InterPro" id="IPR057339">
    <property type="entry name" value="RBD_SIN1"/>
</dbReference>
<feature type="domain" description="CRIM" evidence="25">
    <location>
        <begin position="144"/>
        <end position="272"/>
    </location>
</feature>
<dbReference type="Pfam" id="PF16978">
    <property type="entry name" value="CRIM"/>
    <property type="match status" value="1"/>
</dbReference>
<dbReference type="GO" id="GO:0031902">
    <property type="term" value="C:late endosome membrane"/>
    <property type="evidence" value="ECO:0007669"/>
    <property type="project" value="UniProtKB-SubCell"/>
</dbReference>
<dbReference type="GO" id="GO:0005741">
    <property type="term" value="C:mitochondrial outer membrane"/>
    <property type="evidence" value="ECO:0007669"/>
    <property type="project" value="UniProtKB-SubCell"/>
</dbReference>
<feature type="domain" description="Target of rapamycin complex 2 subunit MAPKAP1-like Ras-binding" evidence="27">
    <location>
        <begin position="292"/>
        <end position="321"/>
    </location>
</feature>
<evidence type="ECO:0000256" key="7">
    <source>
        <dbReference type="ARBA" id="ARBA00004556"/>
    </source>
</evidence>
<name>A0A672KGY6_SINGR</name>
<evidence type="ECO:0000259" key="26">
    <source>
        <dbReference type="Pfam" id="PF16979"/>
    </source>
</evidence>
<comment type="subcellular location">
    <subcellularLocation>
        <location evidence="2">Cell membrane</location>
        <topology evidence="2">Peripheral membrane protein</topology>
    </subcellularLocation>
    <subcellularLocation>
        <location evidence="7">Cytoplasm</location>
        <location evidence="7">Perinuclear region</location>
    </subcellularLocation>
    <subcellularLocation>
        <location evidence="3">Early endosome membrane</location>
        <topology evidence="3">Peripheral membrane protein</topology>
    </subcellularLocation>
    <subcellularLocation>
        <location evidence="5">Endoplasmic reticulum membrane</location>
        <topology evidence="5">Peripheral membrane protein</topology>
    </subcellularLocation>
    <subcellularLocation>
        <location evidence="4">Golgi apparatus membrane</location>
        <topology evidence="4">Peripheral membrane protein</topology>
    </subcellularLocation>
    <subcellularLocation>
        <location evidence="8">Late endosome membrane</location>
        <topology evidence="8">Peripheral membrane protein</topology>
    </subcellularLocation>
    <subcellularLocation>
        <location evidence="21">Lysosome membrane</location>
        <topology evidence="21">Peripheral membrane protein</topology>
    </subcellularLocation>
    <subcellularLocation>
        <location evidence="6">Mitochondrion outer membrane</location>
        <topology evidence="6">Peripheral membrane protein</topology>
    </subcellularLocation>
    <subcellularLocation>
        <location evidence="1">Nucleus</location>
    </subcellularLocation>
</comment>
<dbReference type="GO" id="GO:0031932">
    <property type="term" value="C:TORC2 complex"/>
    <property type="evidence" value="ECO:0007669"/>
    <property type="project" value="InterPro"/>
</dbReference>
<keyword evidence="17" id="KW-0496">Mitochondrion</keyword>
<dbReference type="Pfam" id="PF16979">
    <property type="entry name" value="SIN1_PH"/>
    <property type="match status" value="1"/>
</dbReference>
<dbReference type="Ensembl" id="ENSSGRT00000010389.1">
    <property type="protein sequence ID" value="ENSSGRP00000009534.1"/>
    <property type="gene ID" value="ENSSGRG00000005864.1"/>
</dbReference>
<evidence type="ECO:0000256" key="21">
    <source>
        <dbReference type="ARBA" id="ARBA00023765"/>
    </source>
</evidence>
<dbReference type="FunFam" id="2.30.29.30:FF:000105">
    <property type="entry name" value="Target of rapamycin complex 2 subunit MAPKAP1"/>
    <property type="match status" value="1"/>
</dbReference>
<feature type="region of interest" description="Disordered" evidence="23">
    <location>
        <begin position="122"/>
        <end position="147"/>
    </location>
</feature>
<evidence type="ECO:0000256" key="2">
    <source>
        <dbReference type="ARBA" id="ARBA00004202"/>
    </source>
</evidence>
<evidence type="ECO:0000256" key="23">
    <source>
        <dbReference type="SAM" id="MobiDB-lite"/>
    </source>
</evidence>
<feature type="compositionally biased region" description="Gly residues" evidence="23">
    <location>
        <begin position="48"/>
        <end position="66"/>
    </location>
</feature>
<comment type="similarity">
    <text evidence="9">Belongs to the SIN1 family.</text>
</comment>
<evidence type="ECO:0000313" key="28">
    <source>
        <dbReference type="Ensembl" id="ENSSGRP00000009534.1"/>
    </source>
</evidence>
<dbReference type="InterPro" id="IPR031567">
    <property type="entry name" value="CRIM_dom"/>
</dbReference>
<dbReference type="Pfam" id="PF25322">
    <property type="entry name" value="RBD_SIN1"/>
    <property type="match status" value="1"/>
</dbReference>
<evidence type="ECO:0000256" key="8">
    <source>
        <dbReference type="ARBA" id="ARBA00004633"/>
    </source>
</evidence>
<evidence type="ECO:0000259" key="27">
    <source>
        <dbReference type="Pfam" id="PF25322"/>
    </source>
</evidence>
<keyword evidence="14" id="KW-1000">Mitochondrion outer membrane</keyword>
<dbReference type="Proteomes" id="UP000472262">
    <property type="component" value="Unassembled WGS sequence"/>
</dbReference>
<evidence type="ECO:0000256" key="14">
    <source>
        <dbReference type="ARBA" id="ARBA00022787"/>
    </source>
</evidence>
<dbReference type="GO" id="GO:0005765">
    <property type="term" value="C:lysosomal membrane"/>
    <property type="evidence" value="ECO:0007669"/>
    <property type="project" value="UniProtKB-SubCell"/>
</dbReference>
<keyword evidence="13" id="KW-0967">Endosome</keyword>
<dbReference type="InterPro" id="IPR008828">
    <property type="entry name" value="Sin1/Avo1"/>
</dbReference>
<protein>
    <recommendedName>
        <fullName evidence="10">Target of rapamycin complex 2 subunit MAPKAP1</fullName>
    </recommendedName>
    <alternativeName>
        <fullName evidence="22">Stress-activated map kinase-interacting protein 1</fullName>
    </alternativeName>
</protein>
<evidence type="ECO:0000256" key="13">
    <source>
        <dbReference type="ARBA" id="ARBA00022753"/>
    </source>
</evidence>
<keyword evidence="19" id="KW-0458">Lysosome</keyword>
<dbReference type="Pfam" id="PF05422">
    <property type="entry name" value="SIN1"/>
    <property type="match status" value="1"/>
</dbReference>
<accession>A0A672KGY6</accession>
<keyword evidence="11" id="KW-1003">Cell membrane</keyword>
<dbReference type="GO" id="GO:0031901">
    <property type="term" value="C:early endosome membrane"/>
    <property type="evidence" value="ECO:0007669"/>
    <property type="project" value="UniProtKB-SubCell"/>
</dbReference>
<dbReference type="InterPro" id="IPR011993">
    <property type="entry name" value="PH-like_dom_sf"/>
</dbReference>
<reference evidence="28" key="2">
    <citation type="submission" date="2025-09" db="UniProtKB">
        <authorList>
            <consortium name="Ensembl"/>
        </authorList>
    </citation>
    <scope>IDENTIFICATION</scope>
</reference>
<keyword evidence="18" id="KW-0472">Membrane</keyword>
<dbReference type="GO" id="GO:0048471">
    <property type="term" value="C:perinuclear region of cytoplasm"/>
    <property type="evidence" value="ECO:0007669"/>
    <property type="project" value="UniProtKB-SubCell"/>
</dbReference>
<feature type="domain" description="SIN1-type PH" evidence="26">
    <location>
        <begin position="351"/>
        <end position="456"/>
    </location>
</feature>
<dbReference type="Gene3D" id="2.30.29.30">
    <property type="entry name" value="Pleckstrin-homology domain (PH domain)/Phosphotyrosine-binding domain (PTB)"/>
    <property type="match status" value="1"/>
</dbReference>
<evidence type="ECO:0000256" key="4">
    <source>
        <dbReference type="ARBA" id="ARBA00004395"/>
    </source>
</evidence>
<sequence length="490" mass="54868">MAFLDNPAIILAHIRQSHVTSDDTGMCEMVLIDHDVDLEKCQSSTASAGGGSSGGSYGDGSSGGDGQNCDLSQSVDITSSWDFGIRRRSNTAQRLERLRKERQNQIKCKNIQWKERSSSQSADDLSSLFEKKDFKDRPRSTGSKSTLSLRLEQCPQQLNNPFNEYSKFDGKGHVGTTATKKIDVYLSMQSTQEKLHPMTVVTMANARVHDLIGLICWQYTCEGREPKLTENVNTYCLHIAEDDGEVDTDFPPLDSNEPIHKFGFSTLALVEKFSSPGLGPKQSLFVRINAAHGFSLIPVDSQKVTMKDILQKALKKRKGSQKGSGSRGEESSEEDPPIDITTVQDMLSSHHYKSFKISMIHKLRFTTDVQLGISGEKVEIDPVTNQKTSTKFWIRQKPISIDSDLLCACDLVEEKSPSHAIFKLTYLSNHDYKALYFECDAATVNEIVLKVNYILESRASTSRAEYFAQKQRKLNRRTSFSFQKDKKSGQ</sequence>
<gene>
    <name evidence="28" type="primary">mapkap1</name>
</gene>
<evidence type="ECO:0000256" key="9">
    <source>
        <dbReference type="ARBA" id="ARBA00009407"/>
    </source>
</evidence>
<keyword evidence="16" id="KW-0333">Golgi apparatus</keyword>
<feature type="compositionally biased region" description="Basic and acidic residues" evidence="23">
    <location>
        <begin position="129"/>
        <end position="139"/>
    </location>
</feature>
<evidence type="ECO:0000259" key="25">
    <source>
        <dbReference type="Pfam" id="PF16978"/>
    </source>
</evidence>
<dbReference type="PANTHER" id="PTHR13335:SF1">
    <property type="entry name" value="TARGET OF RAPAMYCIN COMPLEX 2 SUBUNIT MAPKAP1"/>
    <property type="match status" value="1"/>
</dbReference>
<dbReference type="PANTHER" id="PTHR13335">
    <property type="entry name" value="TARGET OF RAPAMYCIN COMPLEX 2 SUBUNIT MAPKAP1"/>
    <property type="match status" value="1"/>
</dbReference>
<evidence type="ECO:0000256" key="19">
    <source>
        <dbReference type="ARBA" id="ARBA00023228"/>
    </source>
</evidence>
<keyword evidence="15" id="KW-0256">Endoplasmic reticulum</keyword>
<evidence type="ECO:0000256" key="6">
    <source>
        <dbReference type="ARBA" id="ARBA00004450"/>
    </source>
</evidence>
<dbReference type="GO" id="GO:0005546">
    <property type="term" value="F:phosphatidylinositol-4,5-bisphosphate binding"/>
    <property type="evidence" value="ECO:0007669"/>
    <property type="project" value="TreeGrafter"/>
</dbReference>
<organism evidence="28 29">
    <name type="scientific">Sinocyclocheilus grahami</name>
    <name type="common">Dianchi golden-line fish</name>
    <name type="synonym">Barbus grahami</name>
    <dbReference type="NCBI Taxonomy" id="75366"/>
    <lineage>
        <taxon>Eukaryota</taxon>
        <taxon>Metazoa</taxon>
        <taxon>Chordata</taxon>
        <taxon>Craniata</taxon>
        <taxon>Vertebrata</taxon>
        <taxon>Euteleostomi</taxon>
        <taxon>Actinopterygii</taxon>
        <taxon>Neopterygii</taxon>
        <taxon>Teleostei</taxon>
        <taxon>Ostariophysi</taxon>
        <taxon>Cypriniformes</taxon>
        <taxon>Cyprinidae</taxon>
        <taxon>Cyprininae</taxon>
        <taxon>Sinocyclocheilus</taxon>
    </lineage>
</organism>